<accession>A0A3B7MNA1</accession>
<dbReference type="UniPathway" id="UPA00895"/>
<evidence type="ECO:0000256" key="5">
    <source>
        <dbReference type="SAM" id="Phobius"/>
    </source>
</evidence>
<feature type="transmembrane region" description="Helical" evidence="5">
    <location>
        <begin position="86"/>
        <end position="104"/>
    </location>
</feature>
<evidence type="ECO:0000256" key="3">
    <source>
        <dbReference type="ARBA" id="ARBA00022989"/>
    </source>
</evidence>
<dbReference type="OrthoDB" id="680026at2"/>
<reference evidence="7 8" key="1">
    <citation type="submission" date="2018-09" db="EMBL/GenBank/DDBJ databases">
        <title>Genome sequencing of strain 6GH32-13.</title>
        <authorList>
            <person name="Weon H.-Y."/>
            <person name="Heo J."/>
            <person name="Kwon S.-W."/>
        </authorList>
    </citation>
    <scope>NUCLEOTIDE SEQUENCE [LARGE SCALE GENOMIC DNA]</scope>
    <source>
        <strain evidence="7 8">5GH32-13</strain>
    </source>
</reference>
<dbReference type="KEGG" id="pseg:D3H65_17265"/>
<evidence type="ECO:0000256" key="2">
    <source>
        <dbReference type="ARBA" id="ARBA00022692"/>
    </source>
</evidence>
<protein>
    <recommendedName>
        <fullName evidence="6">Methylamine utilisation protein MauE domain-containing protein</fullName>
    </recommendedName>
</protein>
<keyword evidence="2 5" id="KW-0812">Transmembrane</keyword>
<feature type="domain" description="Methylamine utilisation protein MauE" evidence="6">
    <location>
        <begin position="12"/>
        <end position="139"/>
    </location>
</feature>
<keyword evidence="8" id="KW-1185">Reference proteome</keyword>
<comment type="subcellular location">
    <subcellularLocation>
        <location evidence="1">Membrane</location>
        <topology evidence="1">Multi-pass membrane protein</topology>
    </subcellularLocation>
</comment>
<proteinExistence type="predicted"/>
<evidence type="ECO:0000313" key="7">
    <source>
        <dbReference type="EMBL" id="AXY75618.1"/>
    </source>
</evidence>
<sequence length="149" mass="16948">MLSIPLINMKRKIVIEILSSLLILLFVYTGVSKWLDFKTFTGQMNNQPLPNWMTPILVWTLPAVEIIISGFLMFDKTQLIGFRASLVLMLLFTLYTLLVLLKTFGRIPCSCGGVIENLSWPQHLVFNLFFVGVALAGMILKRKEKLKIS</sequence>
<feature type="transmembrane region" description="Helical" evidence="5">
    <location>
        <begin position="124"/>
        <end position="140"/>
    </location>
</feature>
<evidence type="ECO:0000313" key="8">
    <source>
        <dbReference type="Proteomes" id="UP000263900"/>
    </source>
</evidence>
<organism evidence="7 8">
    <name type="scientific">Paraflavitalea soli</name>
    <dbReference type="NCBI Taxonomy" id="2315862"/>
    <lineage>
        <taxon>Bacteria</taxon>
        <taxon>Pseudomonadati</taxon>
        <taxon>Bacteroidota</taxon>
        <taxon>Chitinophagia</taxon>
        <taxon>Chitinophagales</taxon>
        <taxon>Chitinophagaceae</taxon>
        <taxon>Paraflavitalea</taxon>
    </lineage>
</organism>
<gene>
    <name evidence="7" type="ORF">D3H65_17265</name>
</gene>
<feature type="transmembrane region" description="Helical" evidence="5">
    <location>
        <begin position="52"/>
        <end position="74"/>
    </location>
</feature>
<keyword evidence="4 5" id="KW-0472">Membrane</keyword>
<dbReference type="AlphaFoldDB" id="A0A3B7MNA1"/>
<dbReference type="EMBL" id="CP032157">
    <property type="protein sequence ID" value="AXY75618.1"/>
    <property type="molecule type" value="Genomic_DNA"/>
</dbReference>
<feature type="transmembrane region" description="Helical" evidence="5">
    <location>
        <begin position="12"/>
        <end position="32"/>
    </location>
</feature>
<evidence type="ECO:0000256" key="1">
    <source>
        <dbReference type="ARBA" id="ARBA00004141"/>
    </source>
</evidence>
<dbReference type="GO" id="GO:0030416">
    <property type="term" value="P:methylamine metabolic process"/>
    <property type="evidence" value="ECO:0007669"/>
    <property type="project" value="InterPro"/>
</dbReference>
<dbReference type="InterPro" id="IPR009908">
    <property type="entry name" value="Methylamine_util_MauE"/>
</dbReference>
<keyword evidence="3 5" id="KW-1133">Transmembrane helix</keyword>
<dbReference type="Pfam" id="PF07291">
    <property type="entry name" value="MauE"/>
    <property type="match status" value="1"/>
</dbReference>
<dbReference type="Proteomes" id="UP000263900">
    <property type="component" value="Chromosome"/>
</dbReference>
<dbReference type="GO" id="GO:0016020">
    <property type="term" value="C:membrane"/>
    <property type="evidence" value="ECO:0007669"/>
    <property type="project" value="UniProtKB-SubCell"/>
</dbReference>
<name>A0A3B7MNA1_9BACT</name>
<evidence type="ECO:0000259" key="6">
    <source>
        <dbReference type="Pfam" id="PF07291"/>
    </source>
</evidence>
<evidence type="ECO:0000256" key="4">
    <source>
        <dbReference type="ARBA" id="ARBA00023136"/>
    </source>
</evidence>